<keyword evidence="4" id="KW-1185">Reference proteome</keyword>
<comment type="similarity">
    <text evidence="1">Belongs to the short-chain dehydrogenases/reductases (SDR) family.</text>
</comment>
<dbReference type="Proteomes" id="UP001390339">
    <property type="component" value="Unassembled WGS sequence"/>
</dbReference>
<sequence length="319" mass="33993">MSLVQINKEAFSNLESKVIVIAGGTTGIGAAAVTKLADLGAKVVFGDIKAPENPPESSHVTFVRTDVTNYASVLNLFKQAWQLHGRVDYAVSNAGLAEVGKLFATGDDDAAIEEAPPTMVLDVNLKGTIFFTRVAVHFLRKSLARHRDSGGGGGNDKPQKDACLLLVSSIASMGEFPGLFQYSATKQGVMGLFRSTKDHLLETEGIRVNAVLPNSTRTIMVAGIIGLYDAMGLAINEPEDVADTFLHALASDVNGEALYVTGGKAYEVEKALTRVKGNWLGQALYDELLACQQALGSGDKWTDRKGGNLDDYENGELQA</sequence>
<reference evidence="3 4" key="1">
    <citation type="journal article" date="2024" name="IMA Fungus">
        <title>Apiospora arundinis, a panoply of carbohydrate-active enzymes and secondary metabolites.</title>
        <authorList>
            <person name="Sorensen T."/>
            <person name="Petersen C."/>
            <person name="Muurmann A.T."/>
            <person name="Christiansen J.V."/>
            <person name="Brundto M.L."/>
            <person name="Overgaard C.K."/>
            <person name="Boysen A.T."/>
            <person name="Wollenberg R.D."/>
            <person name="Larsen T.O."/>
            <person name="Sorensen J.L."/>
            <person name="Nielsen K.L."/>
            <person name="Sondergaard T.E."/>
        </authorList>
    </citation>
    <scope>NUCLEOTIDE SEQUENCE [LARGE SCALE GENOMIC DNA]</scope>
    <source>
        <strain evidence="3 4">AAU 773</strain>
    </source>
</reference>
<dbReference type="PANTHER" id="PTHR43180">
    <property type="entry name" value="3-OXOACYL-(ACYL-CARRIER-PROTEIN) REDUCTASE (AFU_ORTHOLOGUE AFUA_6G11210)"/>
    <property type="match status" value="1"/>
</dbReference>
<protein>
    <submittedName>
        <fullName evidence="3">3-hydroxyacyl-CoA dehydrogenase</fullName>
    </submittedName>
</protein>
<organism evidence="3 4">
    <name type="scientific">Apiospora arundinis</name>
    <dbReference type="NCBI Taxonomy" id="335852"/>
    <lineage>
        <taxon>Eukaryota</taxon>
        <taxon>Fungi</taxon>
        <taxon>Dikarya</taxon>
        <taxon>Ascomycota</taxon>
        <taxon>Pezizomycotina</taxon>
        <taxon>Sordariomycetes</taxon>
        <taxon>Xylariomycetidae</taxon>
        <taxon>Amphisphaeriales</taxon>
        <taxon>Apiosporaceae</taxon>
        <taxon>Apiospora</taxon>
    </lineage>
</organism>
<evidence type="ECO:0000256" key="2">
    <source>
        <dbReference type="ARBA" id="ARBA00023002"/>
    </source>
</evidence>
<dbReference type="PANTHER" id="PTHR43180:SF86">
    <property type="entry name" value="DEHYDROGENASE, PUTATIVE (AFU_ORTHOLOGUE AFUA_3G00290)-RELATED"/>
    <property type="match status" value="1"/>
</dbReference>
<gene>
    <name evidence="3" type="ORF">PGQ11_005596</name>
</gene>
<name>A0ABR2JB93_9PEZI</name>
<keyword evidence="2" id="KW-0560">Oxidoreductase</keyword>
<evidence type="ECO:0000256" key="1">
    <source>
        <dbReference type="ARBA" id="ARBA00006484"/>
    </source>
</evidence>
<dbReference type="Gene3D" id="3.40.50.720">
    <property type="entry name" value="NAD(P)-binding Rossmann-like Domain"/>
    <property type="match status" value="1"/>
</dbReference>
<dbReference type="InterPro" id="IPR002347">
    <property type="entry name" value="SDR_fam"/>
</dbReference>
<evidence type="ECO:0000313" key="3">
    <source>
        <dbReference type="EMBL" id="KAK8875082.1"/>
    </source>
</evidence>
<dbReference type="Pfam" id="PF00106">
    <property type="entry name" value="adh_short"/>
    <property type="match status" value="1"/>
</dbReference>
<dbReference type="PRINTS" id="PR00081">
    <property type="entry name" value="GDHRDH"/>
</dbReference>
<dbReference type="SUPFAM" id="SSF51735">
    <property type="entry name" value="NAD(P)-binding Rossmann-fold domains"/>
    <property type="match status" value="1"/>
</dbReference>
<dbReference type="EMBL" id="JAPCWZ010000003">
    <property type="protein sequence ID" value="KAK8875082.1"/>
    <property type="molecule type" value="Genomic_DNA"/>
</dbReference>
<proteinExistence type="inferred from homology"/>
<accession>A0ABR2JB93</accession>
<evidence type="ECO:0000313" key="4">
    <source>
        <dbReference type="Proteomes" id="UP001390339"/>
    </source>
</evidence>
<comment type="caution">
    <text evidence="3">The sequence shown here is derived from an EMBL/GenBank/DDBJ whole genome shotgun (WGS) entry which is preliminary data.</text>
</comment>
<dbReference type="InterPro" id="IPR036291">
    <property type="entry name" value="NAD(P)-bd_dom_sf"/>
</dbReference>